<evidence type="ECO:0000259" key="2">
    <source>
        <dbReference type="Pfam" id="PF13477"/>
    </source>
</evidence>
<feature type="domain" description="Glycosyl transferase family 1" evidence="1">
    <location>
        <begin position="196"/>
        <end position="355"/>
    </location>
</feature>
<dbReference type="Pfam" id="PF13477">
    <property type="entry name" value="Glyco_trans_4_2"/>
    <property type="match status" value="1"/>
</dbReference>
<evidence type="ECO:0000313" key="4">
    <source>
        <dbReference type="Proteomes" id="UP000190867"/>
    </source>
</evidence>
<organism evidence="3 4">
    <name type="scientific">Haemophilus paracuniculus</name>
    <dbReference type="NCBI Taxonomy" id="734"/>
    <lineage>
        <taxon>Bacteria</taxon>
        <taxon>Pseudomonadati</taxon>
        <taxon>Pseudomonadota</taxon>
        <taxon>Gammaproteobacteria</taxon>
        <taxon>Pasteurellales</taxon>
        <taxon>Pasteurellaceae</taxon>
        <taxon>Haemophilus</taxon>
    </lineage>
</organism>
<protein>
    <submittedName>
        <fullName evidence="3">Glycosyltransferase family 1 protein</fullName>
    </submittedName>
</protein>
<dbReference type="PANTHER" id="PTHR12526">
    <property type="entry name" value="GLYCOSYLTRANSFERASE"/>
    <property type="match status" value="1"/>
</dbReference>
<sequence length="379" mass="42586">MKKIAFVTTVASSIYGFRGPLIKQLLQEGYTIYAFVSEYSEQELTKIKSMGVEVITYPLKRGGLNPFADILASITLSKHLKQINPDVVFSFFTKAVIFGTFAAKLAKTPKIIGMLEGLGFTFTEQPDGIRLKTKIIKLIQIVLYKLSLPLLDKFIVLNPDDEKDLLEKYGITVKEKHILGGIGIDLSEYPYSEIDSNNIDDKVNFLFIGRLLKEKGINEFIQAAKYIKSKYPQTKFTVLGSIDKENLGAISEEQLNALINLGIIEYPGQVTNIVEWITKSHIFVLPSYREGVPRSTQEAMAIGRAIITTDVPGCRETVEDGVNGFLVKPWDAQDLADKMEFFIKNPHSIVTMGQESYRIAQQKFDITKVNQRLIDIIEA</sequence>
<dbReference type="InterPro" id="IPR028098">
    <property type="entry name" value="Glyco_trans_4-like_N"/>
</dbReference>
<dbReference type="GO" id="GO:0016757">
    <property type="term" value="F:glycosyltransferase activity"/>
    <property type="evidence" value="ECO:0007669"/>
    <property type="project" value="InterPro"/>
</dbReference>
<reference evidence="3 4" key="1">
    <citation type="submission" date="2017-02" db="EMBL/GenBank/DDBJ databases">
        <title>Draft genome sequence of Haemophilus paracuniculus CCUG 43573 type strain.</title>
        <authorList>
            <person name="Engstrom-Jakobsson H."/>
            <person name="Salva-Serra F."/>
            <person name="Thorell K."/>
            <person name="Gonzales-Siles L."/>
            <person name="Karlsson R."/>
            <person name="Boulund F."/>
            <person name="Engstrand L."/>
            <person name="Kristiansson E."/>
            <person name="Moore E."/>
        </authorList>
    </citation>
    <scope>NUCLEOTIDE SEQUENCE [LARGE SCALE GENOMIC DNA]</scope>
    <source>
        <strain evidence="3 4">CCUG 43573</strain>
    </source>
</reference>
<name>A0A1T0ATB9_9PAST</name>
<dbReference type="SUPFAM" id="SSF53756">
    <property type="entry name" value="UDP-Glycosyltransferase/glycogen phosphorylase"/>
    <property type="match status" value="1"/>
</dbReference>
<dbReference type="InterPro" id="IPR001296">
    <property type="entry name" value="Glyco_trans_1"/>
</dbReference>
<accession>A0A1T0ATB9</accession>
<dbReference type="PANTHER" id="PTHR12526:SF638">
    <property type="entry name" value="SPORE COAT PROTEIN SA"/>
    <property type="match status" value="1"/>
</dbReference>
<gene>
    <name evidence="3" type="ORF">B0187_03365</name>
</gene>
<dbReference type="OrthoDB" id="9775208at2"/>
<dbReference type="Gene3D" id="3.40.50.2000">
    <property type="entry name" value="Glycogen Phosphorylase B"/>
    <property type="match status" value="2"/>
</dbReference>
<dbReference type="GO" id="GO:1901135">
    <property type="term" value="P:carbohydrate derivative metabolic process"/>
    <property type="evidence" value="ECO:0007669"/>
    <property type="project" value="UniProtKB-ARBA"/>
</dbReference>
<dbReference type="AlphaFoldDB" id="A0A1T0ATB9"/>
<keyword evidence="3" id="KW-0808">Transferase</keyword>
<dbReference type="RefSeq" id="WP_078236445.1">
    <property type="nucleotide sequence ID" value="NZ_MUYA01000004.1"/>
</dbReference>
<evidence type="ECO:0000313" key="3">
    <source>
        <dbReference type="EMBL" id="OOR99856.1"/>
    </source>
</evidence>
<feature type="domain" description="Glycosyltransferase subfamily 4-like N-terminal" evidence="2">
    <location>
        <begin position="3"/>
        <end position="138"/>
    </location>
</feature>
<dbReference type="Proteomes" id="UP000190867">
    <property type="component" value="Unassembled WGS sequence"/>
</dbReference>
<dbReference type="CDD" id="cd03808">
    <property type="entry name" value="GT4_CapM-like"/>
    <property type="match status" value="1"/>
</dbReference>
<dbReference type="EMBL" id="MUYA01000004">
    <property type="protein sequence ID" value="OOR99856.1"/>
    <property type="molecule type" value="Genomic_DNA"/>
</dbReference>
<keyword evidence="4" id="KW-1185">Reference proteome</keyword>
<proteinExistence type="predicted"/>
<evidence type="ECO:0000259" key="1">
    <source>
        <dbReference type="Pfam" id="PF00534"/>
    </source>
</evidence>
<comment type="caution">
    <text evidence="3">The sequence shown here is derived from an EMBL/GenBank/DDBJ whole genome shotgun (WGS) entry which is preliminary data.</text>
</comment>
<dbReference type="Pfam" id="PF00534">
    <property type="entry name" value="Glycos_transf_1"/>
    <property type="match status" value="1"/>
</dbReference>
<dbReference type="STRING" id="734.B0187_03365"/>